<keyword evidence="2" id="KW-0378">Hydrolase</keyword>
<keyword evidence="1" id="KW-0732">Signal</keyword>
<dbReference type="Gene3D" id="2.115.10.20">
    <property type="entry name" value="Glycosyl hydrolase domain, family 43"/>
    <property type="match status" value="2"/>
</dbReference>
<evidence type="ECO:0000256" key="1">
    <source>
        <dbReference type="SAM" id="SignalP"/>
    </source>
</evidence>
<sequence length="349" mass="39941">MNSSLAYLLLFLLPLSALAQKTSVTSTQKKPAGKLAPKPLYQDPVYDGAADPVIIWNKKAKKWFMLYTNRRATDSTAKGVTWVHGTRIGIATSRDGAHWTYRDTANIDYRPKAGYTHWAPDVVEDKGIYHMFLTYVPGVFTDWNHPRNILHLTSKDLLNWHYEATLPLANDKVIDASVYQMVNGMWRMWYNNEKDGKSIYYADSPDLYHWQDKGLALKERGEGPKVFWWKAQYWMIIDKWQGLAVYSSTDLVNWKAQPERLLEAPGTGRDDQAIGGHCDVVVSGDRAYLYYFTHPGRAKAKPAPENSTAAKRSVIQVTELRYLRGRITCDRNAPTYVKLLRPEKQISGY</sequence>
<gene>
    <name evidence="2" type="ORF">GCM10011383_00460</name>
</gene>
<proteinExistence type="predicted"/>
<dbReference type="SUPFAM" id="SSF75005">
    <property type="entry name" value="Arabinanase/levansucrase/invertase"/>
    <property type="match status" value="1"/>
</dbReference>
<protein>
    <submittedName>
        <fullName evidence="2">Glycosyl hydrolase</fullName>
    </submittedName>
</protein>
<feature type="signal peptide" evidence="1">
    <location>
        <begin position="1"/>
        <end position="19"/>
    </location>
</feature>
<keyword evidence="3" id="KW-1185">Reference proteome</keyword>
<evidence type="ECO:0000313" key="2">
    <source>
        <dbReference type="EMBL" id="GGE93670.1"/>
    </source>
</evidence>
<accession>A0ABQ1TGR7</accession>
<dbReference type="InterPro" id="IPR023296">
    <property type="entry name" value="Glyco_hydro_beta-prop_sf"/>
</dbReference>
<evidence type="ECO:0000313" key="3">
    <source>
        <dbReference type="Proteomes" id="UP000632273"/>
    </source>
</evidence>
<name>A0ABQ1TGR7_9BACT</name>
<feature type="chain" id="PRO_5045553561" evidence="1">
    <location>
        <begin position="20"/>
        <end position="349"/>
    </location>
</feature>
<dbReference type="CDD" id="cd08984">
    <property type="entry name" value="GH43-like"/>
    <property type="match status" value="1"/>
</dbReference>
<organism evidence="2 3">
    <name type="scientific">Hymenobacter cavernae</name>
    <dbReference type="NCBI Taxonomy" id="2044852"/>
    <lineage>
        <taxon>Bacteria</taxon>
        <taxon>Pseudomonadati</taxon>
        <taxon>Bacteroidota</taxon>
        <taxon>Cytophagia</taxon>
        <taxon>Cytophagales</taxon>
        <taxon>Hymenobacteraceae</taxon>
        <taxon>Hymenobacter</taxon>
    </lineage>
</organism>
<dbReference type="Proteomes" id="UP000632273">
    <property type="component" value="Unassembled WGS sequence"/>
</dbReference>
<reference evidence="3" key="1">
    <citation type="journal article" date="2019" name="Int. J. Syst. Evol. Microbiol.">
        <title>The Global Catalogue of Microorganisms (GCM) 10K type strain sequencing project: providing services to taxonomists for standard genome sequencing and annotation.</title>
        <authorList>
            <consortium name="The Broad Institute Genomics Platform"/>
            <consortium name="The Broad Institute Genome Sequencing Center for Infectious Disease"/>
            <person name="Wu L."/>
            <person name="Ma J."/>
        </authorList>
    </citation>
    <scope>NUCLEOTIDE SEQUENCE [LARGE SCALE GENOMIC DNA]</scope>
    <source>
        <strain evidence="3">CGMCC 1.15197</strain>
    </source>
</reference>
<dbReference type="GO" id="GO:0016787">
    <property type="term" value="F:hydrolase activity"/>
    <property type="evidence" value="ECO:0007669"/>
    <property type="project" value="UniProtKB-KW"/>
</dbReference>
<dbReference type="RefSeq" id="WP_188809824.1">
    <property type="nucleotide sequence ID" value="NZ_BMHT01000001.1"/>
</dbReference>
<comment type="caution">
    <text evidence="2">The sequence shown here is derived from an EMBL/GenBank/DDBJ whole genome shotgun (WGS) entry which is preliminary data.</text>
</comment>
<dbReference type="EMBL" id="BMHT01000001">
    <property type="protein sequence ID" value="GGE93670.1"/>
    <property type="molecule type" value="Genomic_DNA"/>
</dbReference>